<dbReference type="EMBL" id="JFZT01000015">
    <property type="protein sequence ID" value="EZQ11358.1"/>
    <property type="molecule type" value="Genomic_DNA"/>
</dbReference>
<gene>
    <name evidence="7" type="ORF">CM19_01310</name>
</gene>
<keyword evidence="4 6" id="KW-1133">Transmembrane helix</keyword>
<feature type="transmembrane region" description="Helical" evidence="6">
    <location>
        <begin position="411"/>
        <end position="430"/>
    </location>
</feature>
<dbReference type="PANTHER" id="PTHR42770:SF7">
    <property type="entry name" value="MEMBRANE PROTEIN"/>
    <property type="match status" value="1"/>
</dbReference>
<dbReference type="Pfam" id="PF13520">
    <property type="entry name" value="AA_permease_2"/>
    <property type="match status" value="1"/>
</dbReference>
<sequence length="506" mass="55821">MAIFLMPHLRKNSIRFLGMVSITVAGVLPIIGPIEVAPFISNASSAAIWPVILGYALFVLVSIPILEYTRLVEFAGGYYGLAEIGFGIPAGKFTALANYFFYVFWQTANAFFIGWLAVDTIYLIFHVLLPVWIWGVLVTLTLLVTYLMVIQPIEVFSRILTFTILSTLAVIVGFIVYIILKTPYNSPQFLNPTSVPFTNIALATAVLGFYTFTGYGSSLFYAEEGVKAKNDLWRAIYIGLSISAIVIALSAYSELASVPESELNSVSSSPLPQLVAWSHFVPETVLLGLNFLIIVVSLIAFGGGGGSQARLLWAMARDGFIRSKWLSEINEKGIPLRSATMNLIIALITVGLTSFFLLGTYGYSSQTVALAFYVAGTSSTILWYFHHFVPEFGLYAFLRKNNVNFSKFRKIFSGLIIPIGGMILFIYTFYQGILGDLVEPYLTFVIVSFILLLGDVVYVLYKRRKNSLGESTVKYMIAEKGKTSSENSMFIDNGLPLEGGTTKKSI</sequence>
<keyword evidence="2" id="KW-1003">Cell membrane</keyword>
<evidence type="ECO:0000256" key="6">
    <source>
        <dbReference type="SAM" id="Phobius"/>
    </source>
</evidence>
<accession>A0A031LW28</accession>
<dbReference type="Proteomes" id="UP000024332">
    <property type="component" value="Unassembled WGS sequence"/>
</dbReference>
<feature type="transmembrane region" description="Helical" evidence="6">
    <location>
        <begin position="121"/>
        <end position="147"/>
    </location>
</feature>
<evidence type="ECO:0000313" key="7">
    <source>
        <dbReference type="EMBL" id="EZQ11358.1"/>
    </source>
</evidence>
<evidence type="ECO:0000256" key="2">
    <source>
        <dbReference type="ARBA" id="ARBA00022475"/>
    </source>
</evidence>
<dbReference type="OrthoDB" id="44166at2157"/>
<dbReference type="PANTHER" id="PTHR42770">
    <property type="entry name" value="AMINO ACID TRANSPORTER-RELATED"/>
    <property type="match status" value="1"/>
</dbReference>
<evidence type="ECO:0000256" key="3">
    <source>
        <dbReference type="ARBA" id="ARBA00022692"/>
    </source>
</evidence>
<feature type="transmembrane region" description="Helical" evidence="6">
    <location>
        <begin position="234"/>
        <end position="253"/>
    </location>
</feature>
<comment type="caution">
    <text evidence="7">The sequence shown here is derived from an EMBL/GenBank/DDBJ whole genome shotgun (WGS) entry which is preliminary data.</text>
</comment>
<feature type="transmembrane region" description="Helical" evidence="6">
    <location>
        <begin position="287"/>
        <end position="313"/>
    </location>
</feature>
<evidence type="ECO:0000256" key="4">
    <source>
        <dbReference type="ARBA" id="ARBA00022989"/>
    </source>
</evidence>
<organism evidence="7 8">
    <name type="scientific">Candidatus Acidianus copahuensis</name>
    <dbReference type="NCBI Taxonomy" id="1160895"/>
    <lineage>
        <taxon>Archaea</taxon>
        <taxon>Thermoproteota</taxon>
        <taxon>Thermoprotei</taxon>
        <taxon>Sulfolobales</taxon>
        <taxon>Sulfolobaceae</taxon>
        <taxon>Acidianus</taxon>
    </lineage>
</organism>
<proteinExistence type="predicted"/>
<evidence type="ECO:0000313" key="8">
    <source>
        <dbReference type="Proteomes" id="UP000024332"/>
    </source>
</evidence>
<dbReference type="Gene3D" id="1.20.1740.10">
    <property type="entry name" value="Amino acid/polyamine transporter I"/>
    <property type="match status" value="1"/>
</dbReference>
<dbReference type="InterPro" id="IPR002293">
    <property type="entry name" value="AA/rel_permease1"/>
</dbReference>
<dbReference type="GO" id="GO:0005886">
    <property type="term" value="C:plasma membrane"/>
    <property type="evidence" value="ECO:0007669"/>
    <property type="project" value="UniProtKB-SubCell"/>
</dbReference>
<dbReference type="AlphaFoldDB" id="A0A031LW28"/>
<feature type="transmembrane region" description="Helical" evidence="6">
    <location>
        <begin position="370"/>
        <end position="390"/>
    </location>
</feature>
<keyword evidence="3 6" id="KW-0812">Transmembrane</keyword>
<dbReference type="InterPro" id="IPR050367">
    <property type="entry name" value="APC_superfamily"/>
</dbReference>
<dbReference type="GO" id="GO:0022857">
    <property type="term" value="F:transmembrane transporter activity"/>
    <property type="evidence" value="ECO:0007669"/>
    <property type="project" value="InterPro"/>
</dbReference>
<feature type="transmembrane region" description="Helical" evidence="6">
    <location>
        <begin position="334"/>
        <end position="358"/>
    </location>
</feature>
<name>A0A031LW28_9CREN</name>
<dbReference type="PIRSF" id="PIRSF006060">
    <property type="entry name" value="AA_transporter"/>
    <property type="match status" value="1"/>
</dbReference>
<keyword evidence="5 6" id="KW-0472">Membrane</keyword>
<evidence type="ECO:0000256" key="1">
    <source>
        <dbReference type="ARBA" id="ARBA00004651"/>
    </source>
</evidence>
<feature type="transmembrane region" description="Helical" evidence="6">
    <location>
        <begin position="442"/>
        <end position="461"/>
    </location>
</feature>
<feature type="transmembrane region" description="Helical" evidence="6">
    <location>
        <begin position="12"/>
        <end position="34"/>
    </location>
</feature>
<feature type="transmembrane region" description="Helical" evidence="6">
    <location>
        <begin position="46"/>
        <end position="66"/>
    </location>
</feature>
<comment type="subcellular location">
    <subcellularLocation>
        <location evidence="1">Cell membrane</location>
        <topology evidence="1">Multi-pass membrane protein</topology>
    </subcellularLocation>
</comment>
<dbReference type="STRING" id="1160895.CM19_01310"/>
<feature type="transmembrane region" description="Helical" evidence="6">
    <location>
        <begin position="159"/>
        <end position="180"/>
    </location>
</feature>
<reference evidence="7 8" key="1">
    <citation type="submission" date="2014-03" db="EMBL/GenBank/DDBJ databases">
        <title>Draft genome sequence of the novel thermoacidophilic archaea Acidianus copahuensis ALE1 strain, isolated from Copahue volcanic area in Neuquen Argentina.</title>
        <authorList>
            <person name="Urbieta M.S."/>
            <person name="Rascovan N."/>
            <person name="Castro C."/>
            <person name="Revale S."/>
            <person name="Giaveno M.A."/>
            <person name="Vazquez M.P."/>
            <person name="Donati E.R."/>
        </authorList>
    </citation>
    <scope>NUCLEOTIDE SEQUENCE [LARGE SCALE GENOMIC DNA]</scope>
    <source>
        <strain evidence="7 8">ALE1</strain>
    </source>
</reference>
<evidence type="ECO:0000256" key="5">
    <source>
        <dbReference type="ARBA" id="ARBA00023136"/>
    </source>
</evidence>
<feature type="transmembrane region" description="Helical" evidence="6">
    <location>
        <begin position="200"/>
        <end position="222"/>
    </location>
</feature>
<protein>
    <submittedName>
        <fullName evidence="7">Cationic amino acid permease</fullName>
    </submittedName>
</protein>
<keyword evidence="8" id="KW-1185">Reference proteome</keyword>